<gene>
    <name evidence="10" type="ORF">ACFSAH_06350</name>
</gene>
<proteinExistence type="inferred from homology"/>
<evidence type="ECO:0000256" key="6">
    <source>
        <dbReference type="ARBA" id="ARBA00023002"/>
    </source>
</evidence>
<evidence type="ECO:0000256" key="2">
    <source>
        <dbReference type="ARBA" id="ARBA00009881"/>
    </source>
</evidence>
<evidence type="ECO:0000256" key="7">
    <source>
        <dbReference type="ARBA" id="ARBA00023033"/>
    </source>
</evidence>
<evidence type="ECO:0000256" key="1">
    <source>
        <dbReference type="ARBA" id="ARBA00001917"/>
    </source>
</evidence>
<comment type="catalytic activity">
    <reaction evidence="9">
        <text>3 propionate 3-nitronate + 3 O2 + H2O = 3 3-oxopropanoate + 2 nitrate + nitrite + H2O2 + 3 H(+)</text>
        <dbReference type="Rhea" id="RHEA:57332"/>
        <dbReference type="ChEBI" id="CHEBI:15377"/>
        <dbReference type="ChEBI" id="CHEBI:15378"/>
        <dbReference type="ChEBI" id="CHEBI:15379"/>
        <dbReference type="ChEBI" id="CHEBI:16240"/>
        <dbReference type="ChEBI" id="CHEBI:16301"/>
        <dbReference type="ChEBI" id="CHEBI:17632"/>
        <dbReference type="ChEBI" id="CHEBI:33190"/>
        <dbReference type="ChEBI" id="CHEBI:136067"/>
    </reaction>
</comment>
<evidence type="ECO:0000256" key="9">
    <source>
        <dbReference type="ARBA" id="ARBA00049401"/>
    </source>
</evidence>
<protein>
    <recommendedName>
        <fullName evidence="8">Propionate 3-nitronate monooxygenase</fullName>
    </recommendedName>
</protein>
<keyword evidence="5" id="KW-0288">FMN</keyword>
<name>A0ABW4IB21_9SPHI</name>
<evidence type="ECO:0000313" key="11">
    <source>
        <dbReference type="Proteomes" id="UP001597118"/>
    </source>
</evidence>
<comment type="caution">
    <text evidence="10">The sequence shown here is derived from an EMBL/GenBank/DDBJ whole genome shotgun (WGS) entry which is preliminary data.</text>
</comment>
<accession>A0ABW4IB21</accession>
<comment type="cofactor">
    <cofactor evidence="1">
        <name>FMN</name>
        <dbReference type="ChEBI" id="CHEBI:58210"/>
    </cofactor>
</comment>
<evidence type="ECO:0000256" key="5">
    <source>
        <dbReference type="ARBA" id="ARBA00022643"/>
    </source>
</evidence>
<dbReference type="InterPro" id="IPR004136">
    <property type="entry name" value="NMO"/>
</dbReference>
<evidence type="ECO:0000256" key="3">
    <source>
        <dbReference type="ARBA" id="ARBA00022575"/>
    </source>
</evidence>
<dbReference type="SUPFAM" id="SSF51412">
    <property type="entry name" value="Inosine monophosphate dehydrogenase (IMPDH)"/>
    <property type="match status" value="1"/>
</dbReference>
<keyword evidence="6 10" id="KW-0560">Oxidoreductase</keyword>
<reference evidence="11" key="1">
    <citation type="journal article" date="2019" name="Int. J. Syst. Evol. Microbiol.">
        <title>The Global Catalogue of Microorganisms (GCM) 10K type strain sequencing project: providing services to taxonomists for standard genome sequencing and annotation.</title>
        <authorList>
            <consortium name="The Broad Institute Genomics Platform"/>
            <consortium name="The Broad Institute Genome Sequencing Center for Infectious Disease"/>
            <person name="Wu L."/>
            <person name="Ma J."/>
        </authorList>
    </citation>
    <scope>NUCLEOTIDE SEQUENCE [LARGE SCALE GENOMIC DNA]</scope>
    <source>
        <strain evidence="11">CCUG 53762</strain>
    </source>
</reference>
<keyword evidence="3" id="KW-0216">Detoxification</keyword>
<dbReference type="Proteomes" id="UP001597118">
    <property type="component" value="Unassembled WGS sequence"/>
</dbReference>
<dbReference type="Gene3D" id="3.20.20.70">
    <property type="entry name" value="Aldolase class I"/>
    <property type="match status" value="1"/>
</dbReference>
<organism evidence="10 11">
    <name type="scientific">Pseudopedobacter beijingensis</name>
    <dbReference type="NCBI Taxonomy" id="1207056"/>
    <lineage>
        <taxon>Bacteria</taxon>
        <taxon>Pseudomonadati</taxon>
        <taxon>Bacteroidota</taxon>
        <taxon>Sphingobacteriia</taxon>
        <taxon>Sphingobacteriales</taxon>
        <taxon>Sphingobacteriaceae</taxon>
        <taxon>Pseudopedobacter</taxon>
    </lineage>
</organism>
<dbReference type="GO" id="GO:0016491">
    <property type="term" value="F:oxidoreductase activity"/>
    <property type="evidence" value="ECO:0007669"/>
    <property type="project" value="UniProtKB-KW"/>
</dbReference>
<sequence>MEWTNELTKRLGIMFPIVQAPMFGVTTPEMVTAASSVNCLGSLSLGDLDAEQCITTIRNTRKLSNKPFAVNIFTHSIPPITDTLRKKYQKTKVFLERISLQHDLDVIFPDIDELNISSYHQQIDAIISEGCKILSFTFGNLDSESIQRLKKHEVLLIGTCTSVKEAIILEKSGIDIICVQGIEAGGHRGTFASTKIPQIGGLSLLAQVSDAVNTPLIYAGGIYNAKTLLATKTLGADGFQVGSLLIASKESALKAFEKDRLKQIDEEDIVLTKSFSGRFAQGIKNLFIETLDSTEYILPYPYQNKLTGVLRKAAKMQENPNFASIWTGQSIHKFSEDSTGNILTELITATETF</sequence>
<dbReference type="InterPro" id="IPR013785">
    <property type="entry name" value="Aldolase_TIM"/>
</dbReference>
<keyword evidence="7" id="KW-0503">Monooxygenase</keyword>
<dbReference type="RefSeq" id="WP_379661874.1">
    <property type="nucleotide sequence ID" value="NZ_JBHUDG010000005.1"/>
</dbReference>
<dbReference type="PANTHER" id="PTHR42747:SF3">
    <property type="entry name" value="NITRONATE MONOOXYGENASE-RELATED"/>
    <property type="match status" value="1"/>
</dbReference>
<keyword evidence="11" id="KW-1185">Reference proteome</keyword>
<dbReference type="CDD" id="cd04730">
    <property type="entry name" value="NPD_like"/>
    <property type="match status" value="1"/>
</dbReference>
<dbReference type="Pfam" id="PF03060">
    <property type="entry name" value="NMO"/>
    <property type="match status" value="1"/>
</dbReference>
<evidence type="ECO:0000313" key="10">
    <source>
        <dbReference type="EMBL" id="MFD1629493.1"/>
    </source>
</evidence>
<evidence type="ECO:0000256" key="4">
    <source>
        <dbReference type="ARBA" id="ARBA00022630"/>
    </source>
</evidence>
<keyword evidence="4" id="KW-0285">Flavoprotein</keyword>
<dbReference type="EMBL" id="JBHUDG010000005">
    <property type="protein sequence ID" value="MFD1629493.1"/>
    <property type="molecule type" value="Genomic_DNA"/>
</dbReference>
<evidence type="ECO:0000256" key="8">
    <source>
        <dbReference type="ARBA" id="ARBA00031155"/>
    </source>
</evidence>
<dbReference type="PANTHER" id="PTHR42747">
    <property type="entry name" value="NITRONATE MONOOXYGENASE-RELATED"/>
    <property type="match status" value="1"/>
</dbReference>
<comment type="similarity">
    <text evidence="2">Belongs to the nitronate monooxygenase family. NMO class I subfamily.</text>
</comment>